<dbReference type="HOGENOM" id="CLU_1393932_0_0_0"/>
<evidence type="ECO:0000313" key="2">
    <source>
        <dbReference type="EMBL" id="GAK54567.1"/>
    </source>
</evidence>
<dbReference type="STRING" id="1499966.U14_05854"/>
<proteinExistence type="predicted"/>
<accession>A0A081BT36</accession>
<dbReference type="AlphaFoldDB" id="A0A081BT36"/>
<dbReference type="Proteomes" id="UP000030700">
    <property type="component" value="Unassembled WGS sequence"/>
</dbReference>
<sequence length="195" mass="23029">MRRMMFFGLRWVVILMSVGVLSIAEEPDSSQLQTGSSATPFADSMSIQDAVETLREQYLIKELQLSESRSQTIVEKMRYMRKLKKDYQLQLNHFENELAALFSLSDHDDAKIVEILRKLKDAKSQYYQELLRRDEEFQQLLTPEEQVKYVLFQRAFNQQLKNAIFAIRKQQSQEPHKPSQILRNQDSESVIRQPR</sequence>
<feature type="compositionally biased region" description="Polar residues" evidence="1">
    <location>
        <begin position="181"/>
        <end position="195"/>
    </location>
</feature>
<reference evidence="2" key="1">
    <citation type="journal article" date="2015" name="PeerJ">
        <title>First genomic representation of candidate bacterial phylum KSB3 points to enhanced environmental sensing as a trigger of wastewater bulking.</title>
        <authorList>
            <person name="Sekiguchi Y."/>
            <person name="Ohashi A."/>
            <person name="Parks D.H."/>
            <person name="Yamauchi T."/>
            <person name="Tyson G.W."/>
            <person name="Hugenholtz P."/>
        </authorList>
    </citation>
    <scope>NUCLEOTIDE SEQUENCE [LARGE SCALE GENOMIC DNA]</scope>
</reference>
<keyword evidence="3" id="KW-1185">Reference proteome</keyword>
<evidence type="ECO:0000256" key="1">
    <source>
        <dbReference type="SAM" id="MobiDB-lite"/>
    </source>
</evidence>
<feature type="region of interest" description="Disordered" evidence="1">
    <location>
        <begin position="171"/>
        <end position="195"/>
    </location>
</feature>
<gene>
    <name evidence="2" type="ORF">U14_05854</name>
</gene>
<evidence type="ECO:0000313" key="3">
    <source>
        <dbReference type="Proteomes" id="UP000030700"/>
    </source>
</evidence>
<evidence type="ECO:0008006" key="4">
    <source>
        <dbReference type="Google" id="ProtNLM"/>
    </source>
</evidence>
<organism evidence="2">
    <name type="scientific">Candidatus Moduliflexus flocculans</name>
    <dbReference type="NCBI Taxonomy" id="1499966"/>
    <lineage>
        <taxon>Bacteria</taxon>
        <taxon>Candidatus Moduliflexota</taxon>
        <taxon>Candidatus Moduliflexia</taxon>
        <taxon>Candidatus Moduliflexales</taxon>
        <taxon>Candidatus Moduliflexaceae</taxon>
    </lineage>
</organism>
<protein>
    <recommendedName>
        <fullName evidence="4">Periplasmic heavy metal sensor</fullName>
    </recommendedName>
</protein>
<dbReference type="EMBL" id="DF820461">
    <property type="protein sequence ID" value="GAK54567.1"/>
    <property type="molecule type" value="Genomic_DNA"/>
</dbReference>
<name>A0A081BT36_9BACT</name>